<dbReference type="Proteomes" id="UP000885750">
    <property type="component" value="Unassembled WGS sequence"/>
</dbReference>
<dbReference type="AlphaFoldDB" id="A0A7V2T238"/>
<dbReference type="InterPro" id="IPR009929">
    <property type="entry name" value="T3SS_YscO"/>
</dbReference>
<feature type="coiled-coil region" evidence="1">
    <location>
        <begin position="70"/>
        <end position="104"/>
    </location>
</feature>
<proteinExistence type="predicted"/>
<comment type="caution">
    <text evidence="2">The sequence shown here is derived from an EMBL/GenBank/DDBJ whole genome shotgun (WGS) entry which is preliminary data.</text>
</comment>
<protein>
    <recommendedName>
        <fullName evidence="3">Type III secretion protein</fullName>
    </recommendedName>
</protein>
<name>A0A7V2T238_LEUMU</name>
<evidence type="ECO:0008006" key="3">
    <source>
        <dbReference type="Google" id="ProtNLM"/>
    </source>
</evidence>
<accession>A0A7V2T238</accession>
<organism evidence="2">
    <name type="scientific">Leucothrix mucor</name>
    <dbReference type="NCBI Taxonomy" id="45248"/>
    <lineage>
        <taxon>Bacteria</taxon>
        <taxon>Pseudomonadati</taxon>
        <taxon>Pseudomonadota</taxon>
        <taxon>Gammaproteobacteria</taxon>
        <taxon>Thiotrichales</taxon>
        <taxon>Thiotrichaceae</taxon>
        <taxon>Leucothrix</taxon>
    </lineage>
</organism>
<dbReference type="Pfam" id="PF07321">
    <property type="entry name" value="YscO"/>
    <property type="match status" value="1"/>
</dbReference>
<evidence type="ECO:0000256" key="1">
    <source>
        <dbReference type="SAM" id="Coils"/>
    </source>
</evidence>
<reference evidence="2" key="1">
    <citation type="journal article" date="2020" name="mSystems">
        <title>Genome- and Community-Level Interaction Insights into Carbon Utilization and Element Cycling Functions of Hydrothermarchaeota in Hydrothermal Sediment.</title>
        <authorList>
            <person name="Zhou Z."/>
            <person name="Liu Y."/>
            <person name="Xu W."/>
            <person name="Pan J."/>
            <person name="Luo Z.H."/>
            <person name="Li M."/>
        </authorList>
    </citation>
    <scope>NUCLEOTIDE SEQUENCE [LARGE SCALE GENOMIC DNA]</scope>
    <source>
        <strain evidence="2">HyVt-493</strain>
    </source>
</reference>
<keyword evidence="1" id="KW-0175">Coiled coil</keyword>
<evidence type="ECO:0000313" key="2">
    <source>
        <dbReference type="EMBL" id="HFC92163.1"/>
    </source>
</evidence>
<sequence length="157" mass="18251">MSLEQLKTLRKRRKEGATIALQKSKEYLLACEREAAEKYNELQQYGQWRLQHQEKLFSQLQVDSFSPDDLGRYMSNIEGMKVKKTQLEEELEAIKLKYQQAEKNIAKRKVALSIITKKLEKLSEIMDIKKKELSSGDGLKEEDVIDEIVAFRAASVR</sequence>
<gene>
    <name evidence="2" type="ORF">ENJ51_05055</name>
</gene>
<dbReference type="InterPro" id="IPR053716">
    <property type="entry name" value="Flag_assembly_chemotaxis_eff"/>
</dbReference>
<dbReference type="Gene3D" id="1.10.287.1700">
    <property type="match status" value="1"/>
</dbReference>
<dbReference type="EMBL" id="DRMS01000193">
    <property type="protein sequence ID" value="HFC92163.1"/>
    <property type="molecule type" value="Genomic_DNA"/>
</dbReference>